<evidence type="ECO:0000256" key="1">
    <source>
        <dbReference type="ARBA" id="ARBA00002393"/>
    </source>
</evidence>
<keyword evidence="5" id="KW-0067">ATP-binding</keyword>
<organism evidence="8 9">
    <name type="scientific">Candidatus Wallbacteria bacterium HGW-Wallbacteria-1</name>
    <dbReference type="NCBI Taxonomy" id="2013854"/>
    <lineage>
        <taxon>Bacteria</taxon>
        <taxon>Candidatus Walliibacteriota</taxon>
    </lineage>
</organism>
<proteinExistence type="inferred from homology"/>
<comment type="function">
    <text evidence="1">DNA-dependent ATPase that plays important roles in cellular responses to stalled DNA replication processes.</text>
</comment>
<dbReference type="GO" id="GO:0006261">
    <property type="term" value="P:DNA-templated DNA replication"/>
    <property type="evidence" value="ECO:0007669"/>
    <property type="project" value="TreeGrafter"/>
</dbReference>
<dbReference type="Pfam" id="PF00004">
    <property type="entry name" value="AAA"/>
    <property type="match status" value="1"/>
</dbReference>
<feature type="compositionally biased region" description="Polar residues" evidence="6">
    <location>
        <begin position="389"/>
        <end position="399"/>
    </location>
</feature>
<comment type="similarity">
    <text evidence="2">Belongs to the AAA ATPase family. RarA/MGS1/WRNIP1 subfamily.</text>
</comment>
<dbReference type="InterPro" id="IPR003593">
    <property type="entry name" value="AAA+_ATPase"/>
</dbReference>
<dbReference type="GO" id="GO:0008047">
    <property type="term" value="F:enzyme activator activity"/>
    <property type="evidence" value="ECO:0007669"/>
    <property type="project" value="TreeGrafter"/>
</dbReference>
<dbReference type="FunFam" id="3.40.50.300:FF:000137">
    <property type="entry name" value="Replication-associated recombination protein A"/>
    <property type="match status" value="1"/>
</dbReference>
<keyword evidence="3" id="KW-0235">DNA replication</keyword>
<name>A0A2N1PQY5_9BACT</name>
<dbReference type="FunFam" id="1.20.272.10:FF:000001">
    <property type="entry name" value="Putative AAA family ATPase"/>
    <property type="match status" value="1"/>
</dbReference>
<dbReference type="SUPFAM" id="SSF52540">
    <property type="entry name" value="P-loop containing nucleoside triphosphate hydrolases"/>
    <property type="match status" value="1"/>
</dbReference>
<dbReference type="Gene3D" id="1.10.3710.10">
    <property type="entry name" value="DNA polymerase III clamp loader subunits, C-terminal domain"/>
    <property type="match status" value="1"/>
</dbReference>
<dbReference type="GO" id="GO:0003677">
    <property type="term" value="F:DNA binding"/>
    <property type="evidence" value="ECO:0007669"/>
    <property type="project" value="InterPro"/>
</dbReference>
<evidence type="ECO:0000256" key="6">
    <source>
        <dbReference type="SAM" id="MobiDB-lite"/>
    </source>
</evidence>
<dbReference type="InterPro" id="IPR021886">
    <property type="entry name" value="MgsA_C"/>
</dbReference>
<evidence type="ECO:0000256" key="2">
    <source>
        <dbReference type="ARBA" id="ARBA00008959"/>
    </source>
</evidence>
<accession>A0A2N1PQY5</accession>
<dbReference type="PANTHER" id="PTHR13779:SF7">
    <property type="entry name" value="ATPASE WRNIP1"/>
    <property type="match status" value="1"/>
</dbReference>
<evidence type="ECO:0000256" key="4">
    <source>
        <dbReference type="ARBA" id="ARBA00022741"/>
    </source>
</evidence>
<dbReference type="InterPro" id="IPR027417">
    <property type="entry name" value="P-loop_NTPase"/>
</dbReference>
<dbReference type="Gene3D" id="1.20.272.10">
    <property type="match status" value="1"/>
</dbReference>
<dbReference type="GO" id="GO:0000731">
    <property type="term" value="P:DNA synthesis involved in DNA repair"/>
    <property type="evidence" value="ECO:0007669"/>
    <property type="project" value="TreeGrafter"/>
</dbReference>
<dbReference type="PANTHER" id="PTHR13779">
    <property type="entry name" value="WERNER HELICASE-INTERACTING PROTEIN 1 FAMILY MEMBER"/>
    <property type="match status" value="1"/>
</dbReference>
<dbReference type="AlphaFoldDB" id="A0A2N1PQY5"/>
<comment type="caution">
    <text evidence="8">The sequence shown here is derived from an EMBL/GenBank/DDBJ whole genome shotgun (WGS) entry which is preliminary data.</text>
</comment>
<feature type="domain" description="AAA+ ATPase" evidence="7">
    <location>
        <begin position="67"/>
        <end position="194"/>
    </location>
</feature>
<dbReference type="CDD" id="cd00009">
    <property type="entry name" value="AAA"/>
    <property type="match status" value="1"/>
</dbReference>
<reference evidence="8 9" key="1">
    <citation type="journal article" date="2017" name="ISME J.">
        <title>Potential for microbial H2 and metal transformations associated with novel bacteria and archaea in deep terrestrial subsurface sediments.</title>
        <authorList>
            <person name="Hernsdorf A.W."/>
            <person name="Amano Y."/>
            <person name="Miyakawa K."/>
            <person name="Ise K."/>
            <person name="Suzuki Y."/>
            <person name="Anantharaman K."/>
            <person name="Probst A."/>
            <person name="Burstein D."/>
            <person name="Thomas B.C."/>
            <person name="Banfield J.F."/>
        </authorList>
    </citation>
    <scope>NUCLEOTIDE SEQUENCE [LARGE SCALE GENOMIC DNA]</scope>
    <source>
        <strain evidence="8">HGW-Wallbacteria-1</strain>
    </source>
</reference>
<dbReference type="SUPFAM" id="SSF48019">
    <property type="entry name" value="post-AAA+ oligomerization domain-like"/>
    <property type="match status" value="1"/>
</dbReference>
<evidence type="ECO:0000313" key="8">
    <source>
        <dbReference type="EMBL" id="PKK90749.1"/>
    </source>
</evidence>
<dbReference type="InterPro" id="IPR008921">
    <property type="entry name" value="DNA_pol3_clamp-load_cplx_C"/>
</dbReference>
<evidence type="ECO:0000256" key="5">
    <source>
        <dbReference type="ARBA" id="ARBA00022840"/>
    </source>
</evidence>
<dbReference type="Gene3D" id="1.10.8.60">
    <property type="match status" value="1"/>
</dbReference>
<gene>
    <name evidence="8" type="ORF">CVV64_07675</name>
</gene>
<feature type="region of interest" description="Disordered" evidence="6">
    <location>
        <begin position="389"/>
        <end position="408"/>
    </location>
</feature>
<dbReference type="Pfam" id="PF12002">
    <property type="entry name" value="MgsA_C"/>
    <property type="match status" value="1"/>
</dbReference>
<dbReference type="InterPro" id="IPR051314">
    <property type="entry name" value="AAA_ATPase_RarA/MGS1/WRNIP1"/>
</dbReference>
<keyword evidence="4" id="KW-0547">Nucleotide-binding</keyword>
<feature type="compositionally biased region" description="Polar residues" evidence="6">
    <location>
        <begin position="14"/>
        <end position="29"/>
    </location>
</feature>
<evidence type="ECO:0000313" key="9">
    <source>
        <dbReference type="Proteomes" id="UP000233256"/>
    </source>
</evidence>
<dbReference type="Proteomes" id="UP000233256">
    <property type="component" value="Unassembled WGS sequence"/>
</dbReference>
<evidence type="ECO:0000259" key="7">
    <source>
        <dbReference type="SMART" id="SM00382"/>
    </source>
</evidence>
<sequence>MGLFDDYSQEENPENSPFQKIAPNTSSASGDAPLAERARPRTLDEFAGQIHVIGPGKALREQIESDRIGSMIFYGPAGTGKTTLARIIAGMTSRQFKQLNAVTARVQDVRDCVQEARRIRGLLGKGYMLFIDEIHRFNKAQQDSLLPAVERGELILIGATTENPYFSIVSPLLSRLTVYCFDKLDDEQVYARLKKVISESLLGLDAEISEEALALIVTGSSGDMRVALNILERSFDYIANGDSNKAGPLRARVEKEHVQEVAQMKFLRYDRNAEGHYDNISAFIKSMRGSDPDAALLYLARMIASGEDPLFIARRIVIAAAEDVGLADPMALVVANSAFESVHRIGYPEARIILAEAALYIACAPKSNSAYKAVDMALQYVREGADQSVPTHLRSTPRTNFKGAEGQHGTAEPYLYPHDYSDGFVEQAYSARHVNFYRPVDRGHEAKFRARIQRLWKNRDY</sequence>
<dbReference type="EMBL" id="PGXC01000004">
    <property type="protein sequence ID" value="PKK90749.1"/>
    <property type="molecule type" value="Genomic_DNA"/>
</dbReference>
<dbReference type="SMART" id="SM00382">
    <property type="entry name" value="AAA"/>
    <property type="match status" value="1"/>
</dbReference>
<dbReference type="InterPro" id="IPR032423">
    <property type="entry name" value="AAA_assoc_2"/>
</dbReference>
<evidence type="ECO:0000256" key="3">
    <source>
        <dbReference type="ARBA" id="ARBA00022705"/>
    </source>
</evidence>
<dbReference type="Pfam" id="PF16193">
    <property type="entry name" value="AAA_assoc_2"/>
    <property type="match status" value="1"/>
</dbReference>
<feature type="region of interest" description="Disordered" evidence="6">
    <location>
        <begin position="1"/>
        <end position="37"/>
    </location>
</feature>
<dbReference type="GO" id="GO:0005524">
    <property type="term" value="F:ATP binding"/>
    <property type="evidence" value="ECO:0007669"/>
    <property type="project" value="UniProtKB-KW"/>
</dbReference>
<dbReference type="GO" id="GO:0016887">
    <property type="term" value="F:ATP hydrolysis activity"/>
    <property type="evidence" value="ECO:0007669"/>
    <property type="project" value="InterPro"/>
</dbReference>
<dbReference type="InterPro" id="IPR003959">
    <property type="entry name" value="ATPase_AAA_core"/>
</dbReference>
<dbReference type="Gene3D" id="3.40.50.300">
    <property type="entry name" value="P-loop containing nucleotide triphosphate hydrolases"/>
    <property type="match status" value="1"/>
</dbReference>
<dbReference type="GO" id="GO:0017116">
    <property type="term" value="F:single-stranded DNA helicase activity"/>
    <property type="evidence" value="ECO:0007669"/>
    <property type="project" value="TreeGrafter"/>
</dbReference>
<protein>
    <recommendedName>
        <fullName evidence="7">AAA+ ATPase domain-containing protein</fullName>
    </recommendedName>
</protein>